<sequence>THFINEQHVFNYPNTTIPRLPLDDLERPLPPVQTFERSTATVEEILTARITTGGCVIKNAASATSLAAIEEDIRPYIEKDRAWTETSSQARPAASQASLRNQKPSLKPSSSIPSTKKSAWSQGSGSASRFGDSHTIPSQLLASEYDIHKEIEIGYFVASKKTIRGNGATRFIPGSHLWSPSSPPSKSLTVYAELEPGDGFLILGSCFHGGSANSTTDEERLVYRCFMTKGFLRQEENQYLLNGWEKLREWYGVEALKMLGWGISDPYMGWVDFKSPLMAMGVEDYRKENAGV</sequence>
<feature type="non-terminal residue" evidence="2">
    <location>
        <position position="1"/>
    </location>
</feature>
<evidence type="ECO:0008006" key="4">
    <source>
        <dbReference type="Google" id="ProtNLM"/>
    </source>
</evidence>
<dbReference type="AlphaFoldDB" id="A0A1L7XDX8"/>
<dbReference type="Proteomes" id="UP000184330">
    <property type="component" value="Unassembled WGS sequence"/>
</dbReference>
<reference evidence="2 3" key="1">
    <citation type="submission" date="2016-03" db="EMBL/GenBank/DDBJ databases">
        <authorList>
            <person name="Ploux O."/>
        </authorList>
    </citation>
    <scope>NUCLEOTIDE SEQUENCE [LARGE SCALE GENOMIC DNA]</scope>
    <source>
        <strain evidence="2 3">UAMH 11012</strain>
    </source>
</reference>
<evidence type="ECO:0000313" key="2">
    <source>
        <dbReference type="EMBL" id="CZR63218.1"/>
    </source>
</evidence>
<organism evidence="2 3">
    <name type="scientific">Phialocephala subalpina</name>
    <dbReference type="NCBI Taxonomy" id="576137"/>
    <lineage>
        <taxon>Eukaryota</taxon>
        <taxon>Fungi</taxon>
        <taxon>Dikarya</taxon>
        <taxon>Ascomycota</taxon>
        <taxon>Pezizomycotina</taxon>
        <taxon>Leotiomycetes</taxon>
        <taxon>Helotiales</taxon>
        <taxon>Mollisiaceae</taxon>
        <taxon>Phialocephala</taxon>
        <taxon>Phialocephala fortinii species complex</taxon>
    </lineage>
</organism>
<gene>
    <name evidence="2" type="ORF">PAC_13115</name>
</gene>
<feature type="region of interest" description="Disordered" evidence="1">
    <location>
        <begin position="83"/>
        <end position="132"/>
    </location>
</feature>
<dbReference type="SUPFAM" id="SSF51197">
    <property type="entry name" value="Clavaminate synthase-like"/>
    <property type="match status" value="1"/>
</dbReference>
<proteinExistence type="predicted"/>
<dbReference type="Gene3D" id="2.60.120.620">
    <property type="entry name" value="q2cbj1_9rhob like domain"/>
    <property type="match status" value="2"/>
</dbReference>
<dbReference type="EMBL" id="FJOG01000023">
    <property type="protein sequence ID" value="CZR63218.1"/>
    <property type="molecule type" value="Genomic_DNA"/>
</dbReference>
<evidence type="ECO:0000256" key="1">
    <source>
        <dbReference type="SAM" id="MobiDB-lite"/>
    </source>
</evidence>
<dbReference type="STRING" id="576137.A0A1L7XDX8"/>
<accession>A0A1L7XDX8</accession>
<dbReference type="InterPro" id="IPR008775">
    <property type="entry name" value="Phytyl_CoA_dOase-like"/>
</dbReference>
<feature type="compositionally biased region" description="Low complexity" evidence="1">
    <location>
        <begin position="87"/>
        <end position="121"/>
    </location>
</feature>
<dbReference type="OrthoDB" id="445007at2759"/>
<protein>
    <recommendedName>
        <fullName evidence="4">Phytanoyl-CoA dioxygenase</fullName>
    </recommendedName>
</protein>
<dbReference type="Pfam" id="PF05721">
    <property type="entry name" value="PhyH"/>
    <property type="match status" value="1"/>
</dbReference>
<name>A0A1L7XDX8_9HELO</name>
<keyword evidence="3" id="KW-1185">Reference proteome</keyword>
<evidence type="ECO:0000313" key="3">
    <source>
        <dbReference type="Proteomes" id="UP000184330"/>
    </source>
</evidence>